<dbReference type="SMART" id="SM00826">
    <property type="entry name" value="PKS_DH"/>
    <property type="match status" value="1"/>
</dbReference>
<dbReference type="InterPro" id="IPR036291">
    <property type="entry name" value="NAD(P)-bd_dom_sf"/>
</dbReference>
<dbReference type="EMBL" id="BLAF01000036">
    <property type="protein sequence ID" value="GES22930.1"/>
    <property type="molecule type" value="Genomic_DNA"/>
</dbReference>
<dbReference type="Gene3D" id="3.40.366.10">
    <property type="entry name" value="Malonyl-Coenzyme A Acyl Carrier Protein, domain 2"/>
    <property type="match status" value="2"/>
</dbReference>
<dbReference type="Gene3D" id="3.90.180.10">
    <property type="entry name" value="Medium-chain alcohol dehydrogenases, catalytic domain"/>
    <property type="match status" value="1"/>
</dbReference>
<feature type="domain" description="Carrier" evidence="8">
    <location>
        <begin position="2915"/>
        <end position="2990"/>
    </location>
</feature>
<dbReference type="Gene3D" id="3.40.47.10">
    <property type="match status" value="2"/>
</dbReference>
<dbReference type="SUPFAM" id="SSF50129">
    <property type="entry name" value="GroES-like"/>
    <property type="match status" value="1"/>
</dbReference>
<dbReference type="Pfam" id="PF00698">
    <property type="entry name" value="Acyl_transf_1"/>
    <property type="match status" value="2"/>
</dbReference>
<evidence type="ECO:0000256" key="4">
    <source>
        <dbReference type="ARBA" id="ARBA00023268"/>
    </source>
</evidence>
<dbReference type="PROSITE" id="PS01162">
    <property type="entry name" value="QOR_ZETA_CRYSTAL"/>
    <property type="match status" value="1"/>
</dbReference>
<dbReference type="InterPro" id="IPR055123">
    <property type="entry name" value="SpnB-like_Rossmann"/>
</dbReference>
<dbReference type="InterPro" id="IPR020807">
    <property type="entry name" value="PKS_DH"/>
</dbReference>
<evidence type="ECO:0000259" key="10">
    <source>
        <dbReference type="PROSITE" id="PS52019"/>
    </source>
</evidence>
<dbReference type="InterPro" id="IPR049551">
    <property type="entry name" value="PKS_DH_C"/>
</dbReference>
<dbReference type="SUPFAM" id="SSF51735">
    <property type="entry name" value="NAD(P)-binding Rossmann-fold domains"/>
    <property type="match status" value="3"/>
</dbReference>
<dbReference type="InterPro" id="IPR009081">
    <property type="entry name" value="PP-bd_ACP"/>
</dbReference>
<dbReference type="InterPro" id="IPR049552">
    <property type="entry name" value="PKS_DH_N"/>
</dbReference>
<dbReference type="SMART" id="SM00822">
    <property type="entry name" value="PKS_KR"/>
    <property type="match status" value="1"/>
</dbReference>
<dbReference type="GO" id="GO:0005737">
    <property type="term" value="C:cytoplasm"/>
    <property type="evidence" value="ECO:0007669"/>
    <property type="project" value="TreeGrafter"/>
</dbReference>
<dbReference type="InterPro" id="IPR032821">
    <property type="entry name" value="PKS_assoc"/>
</dbReference>
<dbReference type="InterPro" id="IPR001227">
    <property type="entry name" value="Ac_transferase_dom_sf"/>
</dbReference>
<feature type="region of interest" description="Disordered" evidence="7">
    <location>
        <begin position="922"/>
        <end position="952"/>
    </location>
</feature>
<dbReference type="InterPro" id="IPR020843">
    <property type="entry name" value="ER"/>
</dbReference>
<organism evidence="11 12">
    <name type="scientific">Acrocarpospora pleiomorpha</name>
    <dbReference type="NCBI Taxonomy" id="90975"/>
    <lineage>
        <taxon>Bacteria</taxon>
        <taxon>Bacillati</taxon>
        <taxon>Actinomycetota</taxon>
        <taxon>Actinomycetes</taxon>
        <taxon>Streptosporangiales</taxon>
        <taxon>Streptosporangiaceae</taxon>
        <taxon>Acrocarpospora</taxon>
    </lineage>
</organism>
<comment type="caution">
    <text evidence="11">The sequence shown here is derived from an EMBL/GenBank/DDBJ whole genome shotgun (WGS) entry which is preliminary data.</text>
</comment>
<dbReference type="GO" id="GO:0004315">
    <property type="term" value="F:3-oxoacyl-[acyl-carrier-protein] synthase activity"/>
    <property type="evidence" value="ECO:0007669"/>
    <property type="project" value="InterPro"/>
</dbReference>
<dbReference type="GO" id="GO:0008270">
    <property type="term" value="F:zinc ion binding"/>
    <property type="evidence" value="ECO:0007669"/>
    <property type="project" value="InterPro"/>
</dbReference>
<accession>A0A5M3XQ21</accession>
<keyword evidence="3" id="KW-0808">Transferase</keyword>
<reference evidence="11 12" key="1">
    <citation type="submission" date="2019-10" db="EMBL/GenBank/DDBJ databases">
        <title>Whole genome shotgun sequence of Acrocarpospora pleiomorpha NBRC 16267.</title>
        <authorList>
            <person name="Ichikawa N."/>
            <person name="Kimura A."/>
            <person name="Kitahashi Y."/>
            <person name="Komaki H."/>
            <person name="Oguchi A."/>
        </authorList>
    </citation>
    <scope>NUCLEOTIDE SEQUENCE [LARGE SCALE GENOMIC DNA]</scope>
    <source>
        <strain evidence="11 12">NBRC 16267</strain>
    </source>
</reference>
<dbReference type="Gene3D" id="3.30.70.3290">
    <property type="match status" value="2"/>
</dbReference>
<feature type="domain" description="Ketosynthase family 3 (KS3)" evidence="9">
    <location>
        <begin position="12"/>
        <end position="430"/>
    </location>
</feature>
<feature type="region of interest" description="C-terminal hotdog fold" evidence="6">
    <location>
        <begin position="2035"/>
        <end position="2170"/>
    </location>
</feature>
<evidence type="ECO:0000259" key="8">
    <source>
        <dbReference type="PROSITE" id="PS50075"/>
    </source>
</evidence>
<dbReference type="PROSITE" id="PS00012">
    <property type="entry name" value="PHOSPHOPANTETHEINE"/>
    <property type="match status" value="1"/>
</dbReference>
<sequence>MNRSERGSGTSGDAIAIVGVSCRLPSAPGPSEFWRLLSDGVSAVSTVPPGRWNAGPELGPSAYGAFLDGIDRFDAAFFGISPREARAMDPQQRLTLELSWEALENARIASAQVRGADVGVFLGATADDYALLSRQAGAAGIGHHSLTGVNRSILANRVSHFLALTGPSVAVDTGQSSSLVAVHLACESIRSGESSMALAGGVQLNLAAESAMAAAELGALSPDGRCFTFDARANGYVRGEGGAIVLLKPLSRALADGDHVYCVIAGSAVNNDGPGDALTTPSALAQERVLRSACRRAGVDPASVGYVELHGTGTRVGDPTEATALGAVYGAERAGAPLWVGSVKTNVGHLEGAAGIVGLLKTALAVERRLLPPSLNFESPNPAIRFDEWNLRVVRSAMPWPAGDGEDAPIVAGVSSFGLGGTNCHVVLTSAPARVSPDTGSVQERPETPSPAYWTLSGHTEGALRAQAARLARHVREHADLSIADVAYSLVTTRAGLRHRAVVVGDGEEELLRRLDALSEGRSAPGLVRGVDSGSNRVLADQVERLDKMRLVFGLGQHTTPAALGWQRPGHQVFVFPGHGAQWAGMGVELLDSAPVFAAAMAECEAALAPFVDWSLMGVVREEPGSPPRDRADVIQPVLWAIMVSLAALWRSYGVEPAAVVGHSLGEVAAACVADALSLEDGARIVTVRSKLVGEVLSGHGGMVSVGLPLDVLKERLARWEGRLSVAVINDPSSAAVSGDNDALAEMMAELADTARMRRISIDYASHGAMVELIEEQLVSTLASIRPRSSAIPFYSTVTGAPMDTAELDADYWYRNLRQPVDFHGTVGRMLADGLGAFIEVSSHPVLIGSIHEGARAAGRPAVAVCTIRRNNAGVSRMVTSVADLHANGVEVGWERFIPVASRVELPTYAFQRDRYWLEEAEPRESGPRGGRKETVSAGPAVDRGAGPDDVQRPADLLDVVRDACAAILGTDDPDRVELGLPFKELGFDSAMLVELTVQLSSAAGLPLTANALFDHPTPARLAAFLTSTAATGSGSPPLPEPVASTLPADEPIAIIGMACRYPGGIDSPESLWRLVDAGADAVSAMPADRGWGTAPRNLRGGFLYDAGDFDAAFFGISPREALAMEPQQRLALEVTWEAVERAGMPPSSLQGTRTGVYLGAMAQDYGARMYEASGDIEGYTLTGTSPSVLSGRVAYTLGLEGPAITVDTACSSSLVGLHLAAQGLRSGECSLALAGGVTVLSTPGIFLEFAKQGGLSPDGRCKAFADAADGTGWAEGVGVLVLERLSDARRNGHHVLAVLRGSAVNSDGASNGLTAPSGASQQRVIRQALRGAGLAPADVDVVEAHGTGTALGDPIEAQALLATYGQGRERPLLLGSIKSNIGHSQAAAGVAGVIKMVQAMRRGIVPRTLHVDARTSRVDWSAGAVEPVTEPVEWPRTGHPRRAAVSSFGISGTNAHVIIEQAQDPESGPPPSSAPAVVPCVVTGKSEAALGAQIDRLTSFLAESGADPADVGYSLVTARSEFAHRAVLLATADGVAEAARGVAGRPGALAVLFAGQGAQRIGMGRELAARFPVFARALDDVLARLAGELERPPREVMFGTDPVPLDRTEFAQPALFAIEVALFRLLESWGVTPDLLVGHSIGEIAAAHVAGVLSLDDACTLVAARGRLMQRLPEGGAMVSVLASEAEVEPLLEDGAVIAAVNGPSSVVIAGDGDAVLRTAAHFGKATRLRVSHAFHSPLMEPMLAEFWKVVGGLTFHEPSLPIISTVTGEPVDAAYLCSPEYWVDHVVRPVRFAAAVRAAASAGARTFLELGPDGGLSALVHQNLSVDQDSGEPPGPAAFPILRKDRGEEATALTAAARLYVHGTPVRWRSLFPAARRVDLPTYAFQRRRYWLAPGGATDAHPFLGDPVPSAATGETLFTGTLSRRAHPWLADHVVGGVALLPGAAMLESALYAGARLGCPRVAELTLEAPLPLPGDGESAIQLAVGAADADGRRRIAWYARHGQDDPWTRHATGTLAPDEPSAQERRVPPEGVSGIDAAEAYRRLAARGYDYGPAFRGLRAVTLDGGTAHAEVALPSGLGGSGFGLHPALLDAALHAAVLAAGDSGEPVVPFVFEDVSLHRVDAREARVEVTSSGAGSFSVTLADGQGHPVAVIGSLVLRPVAPSGVRADSRFADSMFTVEWPELPLTPGEAPAPRIVRLSTSDSTGEDEPTAASVREIVHRGLALVRDAVAGADERPLVLVTGGAVAVDDREHPADPAAAAVWGLARSAQTEHPGRIVLVDSDGHEASEHALAAAVATGEPQLALRAGTARVPRLARASRHLLPPGGAAHWRLSQDGGGTLDGLSLVADPGAPLAPGQVRVDVRAAGVNFRDVMITLGLYPGGGGGALGLEAAGVVAETGPGVTEYAPGDRVMGVFSHAFATTAVADERALAPIPDGWSYALAATTPIVFLTAYHALVELAGLRAGETVLIHSAAGGVGMAAVQIARRLGANVLATASPGKWDQVRALGVPGSNLASSRTAEFERHFGGRDVDVVLNSLAGELVDASLRLLRPGGRFVEMGKTDIRDPHRYPHLRYQAFDLLDLDPGHLGRLLREVLALFERGELAPLPVATWDLRRAPDAFRHLSQARHVGKVALTMPVRPGPRDTVLITGGTGALGRALARHLIDRHDVGRVVLAGRGGQEIPGLGPRITVAACDVTDAGAVGALLAEHRPAVVVHAAAVLDDATVTGLTAERLDAVLRPKVDGALNLHRATRDADAPALVLYSSVMATLGGAGQASYAAANAFLEALARHRRAHGLPTTALAWGPWTEGMTTTLGDADRSRMARAGLAPLSVPDGLALFDRILALDEPVIVPARLDLAAVRAAGPDTAPVLRALVPPIHQVHARPSPGRAAGMPLAERLATLDPGARTRTVLELISARSAAVLGHGAAGAVEVDASFKDLGFDSLTSVELRNQLCAATGLRLPAALLFNHPTPAALTRHLIAELAPAAPEPGGSVLAALDRLAAALAAAPADDGLRVDVTARLKLLSDQVAAWTVPPPPANGDGEVTGRLQTASVAELLSFIDEELG</sequence>
<feature type="region of interest" description="Disordered" evidence="7">
    <location>
        <begin position="2011"/>
        <end position="2032"/>
    </location>
</feature>
<dbReference type="Proteomes" id="UP000377595">
    <property type="component" value="Unassembled WGS sequence"/>
</dbReference>
<evidence type="ECO:0008006" key="13">
    <source>
        <dbReference type="Google" id="ProtNLM"/>
    </source>
</evidence>
<dbReference type="SUPFAM" id="SSF53901">
    <property type="entry name" value="Thiolase-like"/>
    <property type="match status" value="2"/>
</dbReference>
<dbReference type="Pfam" id="PF08659">
    <property type="entry name" value="KR"/>
    <property type="match status" value="1"/>
</dbReference>
<dbReference type="InterPro" id="IPR016035">
    <property type="entry name" value="Acyl_Trfase/lysoPLipase"/>
</dbReference>
<dbReference type="CDD" id="cd00833">
    <property type="entry name" value="PKS"/>
    <property type="match status" value="2"/>
</dbReference>
<dbReference type="PROSITE" id="PS52019">
    <property type="entry name" value="PKS_MFAS_DH"/>
    <property type="match status" value="1"/>
</dbReference>
<evidence type="ECO:0000256" key="5">
    <source>
        <dbReference type="ARBA" id="ARBA00023315"/>
    </source>
</evidence>
<keyword evidence="4" id="KW-0511">Multifunctional enzyme</keyword>
<dbReference type="OrthoDB" id="4537517at2"/>
<dbReference type="SMART" id="SM00827">
    <property type="entry name" value="PKS_AT"/>
    <property type="match status" value="2"/>
</dbReference>
<dbReference type="InterPro" id="IPR014030">
    <property type="entry name" value="Ketoacyl_synth_N"/>
</dbReference>
<evidence type="ECO:0000256" key="6">
    <source>
        <dbReference type="PROSITE-ProRule" id="PRU01363"/>
    </source>
</evidence>
<dbReference type="PROSITE" id="PS00606">
    <property type="entry name" value="KS3_1"/>
    <property type="match status" value="1"/>
</dbReference>
<protein>
    <recommendedName>
        <fullName evidence="13">Polyketide synthase</fullName>
    </recommendedName>
</protein>
<dbReference type="GO" id="GO:0016491">
    <property type="term" value="F:oxidoreductase activity"/>
    <property type="evidence" value="ECO:0007669"/>
    <property type="project" value="InterPro"/>
</dbReference>
<dbReference type="SUPFAM" id="SSF47336">
    <property type="entry name" value="ACP-like"/>
    <property type="match status" value="2"/>
</dbReference>
<dbReference type="InterPro" id="IPR018201">
    <property type="entry name" value="Ketoacyl_synth_AS"/>
</dbReference>
<dbReference type="PANTHER" id="PTHR43775">
    <property type="entry name" value="FATTY ACID SYNTHASE"/>
    <property type="match status" value="1"/>
</dbReference>
<dbReference type="Pfam" id="PF16197">
    <property type="entry name" value="KAsynt_C_assoc"/>
    <property type="match status" value="2"/>
</dbReference>
<dbReference type="Pfam" id="PF00109">
    <property type="entry name" value="ketoacyl-synt"/>
    <property type="match status" value="2"/>
</dbReference>
<keyword evidence="2" id="KW-0597">Phosphoprotein</keyword>
<dbReference type="PANTHER" id="PTHR43775:SF51">
    <property type="entry name" value="INACTIVE PHENOLPHTHIOCEROL SYNTHESIS POLYKETIDE SYNTHASE TYPE I PKS1-RELATED"/>
    <property type="match status" value="1"/>
</dbReference>
<dbReference type="CDD" id="cd08956">
    <property type="entry name" value="KR_3_FAS_SDR_x"/>
    <property type="match status" value="1"/>
</dbReference>
<dbReference type="GO" id="GO:0031177">
    <property type="term" value="F:phosphopantetheine binding"/>
    <property type="evidence" value="ECO:0007669"/>
    <property type="project" value="InterPro"/>
</dbReference>
<dbReference type="SMART" id="SM00823">
    <property type="entry name" value="PKS_PP"/>
    <property type="match status" value="2"/>
</dbReference>
<dbReference type="Pfam" id="PF22953">
    <property type="entry name" value="SpnB_Rossmann"/>
    <property type="match status" value="1"/>
</dbReference>
<dbReference type="Pfam" id="PF08240">
    <property type="entry name" value="ADH_N"/>
    <property type="match status" value="1"/>
</dbReference>
<dbReference type="InterPro" id="IPR049900">
    <property type="entry name" value="PKS_mFAS_DH"/>
</dbReference>
<dbReference type="GO" id="GO:0004312">
    <property type="term" value="F:fatty acid synthase activity"/>
    <property type="evidence" value="ECO:0007669"/>
    <property type="project" value="TreeGrafter"/>
</dbReference>
<dbReference type="InterPro" id="IPR014043">
    <property type="entry name" value="Acyl_transferase_dom"/>
</dbReference>
<dbReference type="PROSITE" id="PS50075">
    <property type="entry name" value="CARRIER"/>
    <property type="match status" value="2"/>
</dbReference>
<feature type="domain" description="Ketosynthase family 3 (KS3)" evidence="9">
    <location>
        <begin position="1050"/>
        <end position="1462"/>
    </location>
</feature>
<dbReference type="InterPro" id="IPR016036">
    <property type="entry name" value="Malonyl_transacylase_ACP-bd"/>
</dbReference>
<dbReference type="InterPro" id="IPR020841">
    <property type="entry name" value="PKS_Beta-ketoAc_synthase_dom"/>
</dbReference>
<dbReference type="Pfam" id="PF02801">
    <property type="entry name" value="Ketoacyl-synt_C"/>
    <property type="match status" value="2"/>
</dbReference>
<dbReference type="Pfam" id="PF14765">
    <property type="entry name" value="PS-DH"/>
    <property type="match status" value="1"/>
</dbReference>
<dbReference type="Gene3D" id="3.40.50.720">
    <property type="entry name" value="NAD(P)-binding Rossmann-like Domain"/>
    <property type="match status" value="2"/>
</dbReference>
<feature type="active site" description="Proton acceptor; for dehydratase activity" evidence="6">
    <location>
        <position position="1935"/>
    </location>
</feature>
<dbReference type="RefSeq" id="WP_155347876.1">
    <property type="nucleotide sequence ID" value="NZ_BLAF01000036.1"/>
</dbReference>
<dbReference type="InterPro" id="IPR013154">
    <property type="entry name" value="ADH-like_N"/>
</dbReference>
<dbReference type="InterPro" id="IPR016039">
    <property type="entry name" value="Thiolase-like"/>
</dbReference>
<gene>
    <name evidence="11" type="ORF">Aple_058290</name>
</gene>
<feature type="active site" description="Proton donor; for dehydratase activity" evidence="6">
    <location>
        <position position="2094"/>
    </location>
</feature>
<dbReference type="InterPro" id="IPR020806">
    <property type="entry name" value="PKS_PP-bd"/>
</dbReference>
<dbReference type="SUPFAM" id="SSF55048">
    <property type="entry name" value="Probable ACP-binding domain of malonyl-CoA ACP transacylase"/>
    <property type="match status" value="2"/>
</dbReference>
<feature type="compositionally biased region" description="Basic and acidic residues" evidence="7">
    <location>
        <begin position="922"/>
        <end position="935"/>
    </location>
</feature>
<dbReference type="Gene3D" id="1.10.1200.10">
    <property type="entry name" value="ACP-like"/>
    <property type="match status" value="2"/>
</dbReference>
<keyword evidence="5" id="KW-0012">Acyltransferase</keyword>
<dbReference type="GO" id="GO:0006633">
    <property type="term" value="P:fatty acid biosynthetic process"/>
    <property type="evidence" value="ECO:0007669"/>
    <property type="project" value="InterPro"/>
</dbReference>
<evidence type="ECO:0000256" key="7">
    <source>
        <dbReference type="SAM" id="MobiDB-lite"/>
    </source>
</evidence>
<dbReference type="SMART" id="SM00829">
    <property type="entry name" value="PKS_ER"/>
    <property type="match status" value="1"/>
</dbReference>
<evidence type="ECO:0000256" key="1">
    <source>
        <dbReference type="ARBA" id="ARBA00022450"/>
    </source>
</evidence>
<evidence type="ECO:0000313" key="11">
    <source>
        <dbReference type="EMBL" id="GES22930.1"/>
    </source>
</evidence>
<dbReference type="InterPro" id="IPR013968">
    <property type="entry name" value="PKS_KR"/>
</dbReference>
<dbReference type="InterPro" id="IPR050091">
    <property type="entry name" value="PKS_NRPS_Biosynth_Enz"/>
</dbReference>
<dbReference type="SMART" id="SM01294">
    <property type="entry name" value="PKS_PP_betabranch"/>
    <property type="match status" value="2"/>
</dbReference>
<dbReference type="PROSITE" id="PS52004">
    <property type="entry name" value="KS3_2"/>
    <property type="match status" value="2"/>
</dbReference>
<name>A0A5M3XQ21_9ACTN</name>
<dbReference type="FunFam" id="1.10.1200.10:FF:000007">
    <property type="entry name" value="Probable polyketide synthase pks17"/>
    <property type="match status" value="1"/>
</dbReference>
<evidence type="ECO:0000313" key="12">
    <source>
        <dbReference type="Proteomes" id="UP000377595"/>
    </source>
</evidence>
<feature type="domain" description="Carrier" evidence="8">
    <location>
        <begin position="955"/>
        <end position="1030"/>
    </location>
</feature>
<dbReference type="CDD" id="cd05195">
    <property type="entry name" value="enoyl_red"/>
    <property type="match status" value="1"/>
</dbReference>
<dbReference type="InterPro" id="IPR014031">
    <property type="entry name" value="Ketoacyl_synth_C"/>
</dbReference>
<dbReference type="GO" id="GO:0005886">
    <property type="term" value="C:plasma membrane"/>
    <property type="evidence" value="ECO:0007669"/>
    <property type="project" value="TreeGrafter"/>
</dbReference>
<dbReference type="Pfam" id="PF13602">
    <property type="entry name" value="ADH_zinc_N_2"/>
    <property type="match status" value="1"/>
</dbReference>
<dbReference type="Pfam" id="PF00550">
    <property type="entry name" value="PP-binding"/>
    <property type="match status" value="2"/>
</dbReference>
<dbReference type="InterPro" id="IPR006162">
    <property type="entry name" value="Ppantetheine_attach_site"/>
</dbReference>
<dbReference type="SUPFAM" id="SSF52151">
    <property type="entry name" value="FabD/lysophospholipase-like"/>
    <property type="match status" value="2"/>
</dbReference>
<dbReference type="InterPro" id="IPR011032">
    <property type="entry name" value="GroES-like_sf"/>
</dbReference>
<feature type="region of interest" description="N-terminal hotdog fold" evidence="6">
    <location>
        <begin position="1903"/>
        <end position="2025"/>
    </location>
</feature>
<dbReference type="InterPro" id="IPR057326">
    <property type="entry name" value="KR_dom"/>
</dbReference>
<dbReference type="InterPro" id="IPR042104">
    <property type="entry name" value="PKS_dehydratase_sf"/>
</dbReference>
<evidence type="ECO:0000256" key="3">
    <source>
        <dbReference type="ARBA" id="ARBA00022679"/>
    </source>
</evidence>
<keyword evidence="1" id="KW-0596">Phosphopantetheine</keyword>
<feature type="domain" description="PKS/mFAS DH" evidence="10">
    <location>
        <begin position="1903"/>
        <end position="2170"/>
    </location>
</feature>
<dbReference type="GO" id="GO:0071770">
    <property type="term" value="P:DIM/DIP cell wall layer assembly"/>
    <property type="evidence" value="ECO:0007669"/>
    <property type="project" value="TreeGrafter"/>
</dbReference>
<proteinExistence type="predicted"/>
<dbReference type="SMART" id="SM00825">
    <property type="entry name" value="PKS_KS"/>
    <property type="match status" value="2"/>
</dbReference>
<dbReference type="Pfam" id="PF21089">
    <property type="entry name" value="PKS_DH_N"/>
    <property type="match status" value="1"/>
</dbReference>
<evidence type="ECO:0000256" key="2">
    <source>
        <dbReference type="ARBA" id="ARBA00022553"/>
    </source>
</evidence>
<dbReference type="Gene3D" id="3.10.129.110">
    <property type="entry name" value="Polyketide synthase dehydratase"/>
    <property type="match status" value="1"/>
</dbReference>
<dbReference type="InterPro" id="IPR036736">
    <property type="entry name" value="ACP-like_sf"/>
</dbReference>
<dbReference type="InterPro" id="IPR002364">
    <property type="entry name" value="Quin_OxRdtase/zeta-crystal_CS"/>
</dbReference>
<keyword evidence="12" id="KW-1185">Reference proteome</keyword>
<evidence type="ECO:0000259" key="9">
    <source>
        <dbReference type="PROSITE" id="PS52004"/>
    </source>
</evidence>
<dbReference type="FunFam" id="3.40.47.10:FF:000019">
    <property type="entry name" value="Polyketide synthase type I"/>
    <property type="match status" value="1"/>
</dbReference>